<protein>
    <submittedName>
        <fullName evidence="3">Regulator of phospholipase D SRF1</fullName>
    </submittedName>
</protein>
<feature type="transmembrane region" description="Helical" evidence="2">
    <location>
        <begin position="302"/>
        <end position="320"/>
    </location>
</feature>
<evidence type="ECO:0000256" key="1">
    <source>
        <dbReference type="SAM" id="MobiDB-lite"/>
    </source>
</evidence>
<dbReference type="EMBL" id="QGMK01000275">
    <property type="protein sequence ID" value="TVY82791.1"/>
    <property type="molecule type" value="Genomic_DNA"/>
</dbReference>
<evidence type="ECO:0000313" key="4">
    <source>
        <dbReference type="Proteomes" id="UP000469558"/>
    </source>
</evidence>
<reference evidence="3 4" key="1">
    <citation type="submission" date="2018-05" db="EMBL/GenBank/DDBJ databases">
        <title>Genome sequencing and assembly of the regulated plant pathogen Lachnellula willkommii and related sister species for the development of diagnostic species identification markers.</title>
        <authorList>
            <person name="Giroux E."/>
            <person name="Bilodeau G."/>
        </authorList>
    </citation>
    <scope>NUCLEOTIDE SEQUENCE [LARGE SCALE GENOMIC DNA]</scope>
    <source>
        <strain evidence="3 4">CBS 268.59</strain>
    </source>
</reference>
<accession>A0A8T9CB39</accession>
<dbReference type="PANTHER" id="PTHR36819">
    <property type="entry name" value="REGULATOR OF PHOSPHOLIPASE D SRF1"/>
    <property type="match status" value="1"/>
</dbReference>
<feature type="compositionally biased region" description="Low complexity" evidence="1">
    <location>
        <begin position="55"/>
        <end position="68"/>
    </location>
</feature>
<feature type="region of interest" description="Disordered" evidence="1">
    <location>
        <begin position="1"/>
        <end position="99"/>
    </location>
</feature>
<feature type="region of interest" description="Disordered" evidence="1">
    <location>
        <begin position="125"/>
        <end position="144"/>
    </location>
</feature>
<dbReference type="GO" id="GO:0000324">
    <property type="term" value="C:fungal-type vacuole"/>
    <property type="evidence" value="ECO:0007669"/>
    <property type="project" value="TreeGrafter"/>
</dbReference>
<evidence type="ECO:0000313" key="3">
    <source>
        <dbReference type="EMBL" id="TVY82791.1"/>
    </source>
</evidence>
<proteinExistence type="predicted"/>
<dbReference type="AlphaFoldDB" id="A0A8T9CB39"/>
<keyword evidence="2" id="KW-0472">Membrane</keyword>
<dbReference type="Proteomes" id="UP000469558">
    <property type="component" value="Unassembled WGS sequence"/>
</dbReference>
<feature type="transmembrane region" description="Helical" evidence="2">
    <location>
        <begin position="382"/>
        <end position="406"/>
    </location>
</feature>
<feature type="transmembrane region" description="Helical" evidence="2">
    <location>
        <begin position="257"/>
        <end position="282"/>
    </location>
</feature>
<name>A0A8T9CB39_9HELO</name>
<gene>
    <name evidence="3" type="primary">SRF1</name>
    <name evidence="3" type="ORF">LSUE1_G002256</name>
</gene>
<dbReference type="PANTHER" id="PTHR36819:SF1">
    <property type="entry name" value="REGULATOR OF PHOSPHOLIPASE D SRF1"/>
    <property type="match status" value="1"/>
</dbReference>
<feature type="compositionally biased region" description="Low complexity" evidence="1">
    <location>
        <begin position="27"/>
        <end position="43"/>
    </location>
</feature>
<keyword evidence="2" id="KW-1133">Transmembrane helix</keyword>
<feature type="transmembrane region" description="Helical" evidence="2">
    <location>
        <begin position="340"/>
        <end position="362"/>
    </location>
</feature>
<keyword evidence="4" id="KW-1185">Reference proteome</keyword>
<evidence type="ECO:0000256" key="2">
    <source>
        <dbReference type="SAM" id="Phobius"/>
    </source>
</evidence>
<organism evidence="3 4">
    <name type="scientific">Lachnellula suecica</name>
    <dbReference type="NCBI Taxonomy" id="602035"/>
    <lineage>
        <taxon>Eukaryota</taxon>
        <taxon>Fungi</taxon>
        <taxon>Dikarya</taxon>
        <taxon>Ascomycota</taxon>
        <taxon>Pezizomycotina</taxon>
        <taxon>Leotiomycetes</taxon>
        <taxon>Helotiales</taxon>
        <taxon>Lachnaceae</taxon>
        <taxon>Lachnellula</taxon>
    </lineage>
</organism>
<dbReference type="OrthoDB" id="2589563at2759"/>
<dbReference type="InterPro" id="IPR037737">
    <property type="entry name" value="Srf1"/>
</dbReference>
<keyword evidence="2" id="KW-0812">Transmembrane</keyword>
<sequence>MATFEGGHSTQGSSLEPHGILQNALPSRQRQTSSSSSSDAAMMSKREHLNRPKASSSSSRNTQSSTSTRAVNRAAQRGVRTLPREPQNPPPPNRRDADLWPTAWIDSVELGDDAQPTDRLISSPLRAQTAQHHHTTTSPQRRISQDGYVDDYVDAPHMQKKPKKRFFGGRKEPARGRKYDHVRNEEPVITRSNAGASPWQTYVKSSMYGPSQAEDAKRVDEKFLQIQTPGYQRPWRGDLEGGGVKKKRGFWKRIQHILLMHPLVPLLTRIIVFTTSVVALGLAAEIHHLSDKFSYPQKPSTTMAVVVDVVAIPYILYMTWDEYTGKPLGLRSTEVKIRLVLLDLVFIIFESANLALAFATLVDANGSCVTGDNGTNHSICGRVKTLCGILFVALAAWCLTFTVSIFRLVERVGGREEND</sequence>
<comment type="caution">
    <text evidence="3">The sequence shown here is derived from an EMBL/GenBank/DDBJ whole genome shotgun (WGS) entry which is preliminary data.</text>
</comment>
<dbReference type="GO" id="GO:0071944">
    <property type="term" value="C:cell periphery"/>
    <property type="evidence" value="ECO:0007669"/>
    <property type="project" value="TreeGrafter"/>
</dbReference>